<evidence type="ECO:0000256" key="1">
    <source>
        <dbReference type="ARBA" id="ARBA00004323"/>
    </source>
</evidence>
<evidence type="ECO:0000256" key="3">
    <source>
        <dbReference type="ARBA" id="ARBA00022676"/>
    </source>
</evidence>
<dbReference type="GO" id="GO:0046872">
    <property type="term" value="F:metal ion binding"/>
    <property type="evidence" value="ECO:0007669"/>
    <property type="project" value="UniProtKB-KW"/>
</dbReference>
<keyword evidence="10" id="KW-0333">Golgi apparatus</keyword>
<dbReference type="PANTHER" id="PTHR46025:SF3">
    <property type="entry name" value="XYLOSYLTRANSFERASE OXT"/>
    <property type="match status" value="1"/>
</dbReference>
<dbReference type="InterPro" id="IPR003406">
    <property type="entry name" value="Glyco_trans_14"/>
</dbReference>
<keyword evidence="13" id="KW-0325">Glycoprotein</keyword>
<name>A0A917ZAQ5_9GAMM</name>
<dbReference type="GO" id="GO:0050650">
    <property type="term" value="P:chondroitin sulfate proteoglycan biosynthetic process"/>
    <property type="evidence" value="ECO:0007669"/>
    <property type="project" value="TreeGrafter"/>
</dbReference>
<keyword evidence="5" id="KW-0812">Transmembrane</keyword>
<evidence type="ECO:0000256" key="4">
    <source>
        <dbReference type="ARBA" id="ARBA00022679"/>
    </source>
</evidence>
<dbReference type="RefSeq" id="WP_188859851.1">
    <property type="nucleotide sequence ID" value="NZ_BMLT01000003.1"/>
</dbReference>
<dbReference type="GO" id="GO:0030158">
    <property type="term" value="F:protein xylosyltransferase activity"/>
    <property type="evidence" value="ECO:0007669"/>
    <property type="project" value="InterPro"/>
</dbReference>
<accession>A0A917ZAQ5</accession>
<keyword evidence="16" id="KW-1185">Reference proteome</keyword>
<keyword evidence="8" id="KW-0735">Signal-anchor</keyword>
<dbReference type="PANTHER" id="PTHR46025">
    <property type="entry name" value="XYLOSYLTRANSFERASE OXT"/>
    <property type="match status" value="1"/>
</dbReference>
<keyword evidence="3" id="KW-0328">Glycosyltransferase</keyword>
<evidence type="ECO:0000256" key="9">
    <source>
        <dbReference type="ARBA" id="ARBA00022989"/>
    </source>
</evidence>
<dbReference type="EMBL" id="BMLT01000003">
    <property type="protein sequence ID" value="GGO79564.1"/>
    <property type="molecule type" value="Genomic_DNA"/>
</dbReference>
<evidence type="ECO:0000313" key="15">
    <source>
        <dbReference type="EMBL" id="GGO79564.1"/>
    </source>
</evidence>
<proteinExistence type="predicted"/>
<evidence type="ECO:0000256" key="12">
    <source>
        <dbReference type="ARBA" id="ARBA00023157"/>
    </source>
</evidence>
<keyword evidence="9" id="KW-1133">Transmembrane helix</keyword>
<keyword evidence="11" id="KW-0472">Membrane</keyword>
<dbReference type="GO" id="GO:0016020">
    <property type="term" value="C:membrane"/>
    <property type="evidence" value="ECO:0007669"/>
    <property type="project" value="InterPro"/>
</dbReference>
<organism evidence="15 16">
    <name type="scientific">Marinobacterium nitratireducens</name>
    <dbReference type="NCBI Taxonomy" id="518897"/>
    <lineage>
        <taxon>Bacteria</taxon>
        <taxon>Pseudomonadati</taxon>
        <taxon>Pseudomonadota</taxon>
        <taxon>Gammaproteobacteria</taxon>
        <taxon>Oceanospirillales</taxon>
        <taxon>Oceanospirillaceae</taxon>
        <taxon>Marinobacterium</taxon>
    </lineage>
</organism>
<evidence type="ECO:0000313" key="16">
    <source>
        <dbReference type="Proteomes" id="UP000599578"/>
    </source>
</evidence>
<dbReference type="InterPro" id="IPR043538">
    <property type="entry name" value="XYLT"/>
</dbReference>
<comment type="subcellular location">
    <subcellularLocation>
        <location evidence="2">Endoplasmic reticulum membrane</location>
        <topology evidence="2">Single-pass type II membrane protein</topology>
    </subcellularLocation>
    <subcellularLocation>
        <location evidence="1">Golgi apparatus membrane</location>
        <topology evidence="1">Single-pass type II membrane protein</topology>
    </subcellularLocation>
</comment>
<dbReference type="Proteomes" id="UP000599578">
    <property type="component" value="Unassembled WGS sequence"/>
</dbReference>
<keyword evidence="4" id="KW-0808">Transferase</keyword>
<evidence type="ECO:0000256" key="2">
    <source>
        <dbReference type="ARBA" id="ARBA00004648"/>
    </source>
</evidence>
<keyword evidence="6" id="KW-0479">Metal-binding</keyword>
<evidence type="ECO:0000256" key="6">
    <source>
        <dbReference type="ARBA" id="ARBA00022723"/>
    </source>
</evidence>
<evidence type="ECO:0000256" key="8">
    <source>
        <dbReference type="ARBA" id="ARBA00022968"/>
    </source>
</evidence>
<dbReference type="Pfam" id="PF02485">
    <property type="entry name" value="Branch"/>
    <property type="match status" value="1"/>
</dbReference>
<evidence type="ECO:0000256" key="7">
    <source>
        <dbReference type="ARBA" id="ARBA00022824"/>
    </source>
</evidence>
<protein>
    <recommendedName>
        <fullName evidence="14">Peptide O-xylosyltransferase</fullName>
    </recommendedName>
</protein>
<reference evidence="15 16" key="1">
    <citation type="journal article" date="2014" name="Int. J. Syst. Evol. Microbiol.">
        <title>Complete genome sequence of Corynebacterium casei LMG S-19264T (=DSM 44701T), isolated from a smear-ripened cheese.</title>
        <authorList>
            <consortium name="US DOE Joint Genome Institute (JGI-PGF)"/>
            <person name="Walter F."/>
            <person name="Albersmeier A."/>
            <person name="Kalinowski J."/>
            <person name="Ruckert C."/>
        </authorList>
    </citation>
    <scope>NUCLEOTIDE SEQUENCE [LARGE SCALE GENOMIC DNA]</scope>
    <source>
        <strain evidence="15 16">CGMCC 1.7286</strain>
    </source>
</reference>
<sequence>MTASNWDISITYLILAHDNPARLQALIERLEEDPSAKIVIHYDQKSPRHEYKRLIAVNEKKTNVHILPKPQRVACGWGEFSIAQATLNLIQYALNLPEPSDYFYLLSGTCYPIKPLHELKVYLAENRGGAFIECKDKSWIKDGMCDDRYRYHHFLNFRRNPWLFRRLYWLQRDMGLIRRLPKGINEIRFGSQWWCLPFELLQNIVEEILQSPEMTRFFKTVWIPDECMFQTLVFKHIASRDKIVKTLTYYNFDDCGQPEIFEKESLPKVGNDYFFVRKVF</sequence>
<evidence type="ECO:0000256" key="11">
    <source>
        <dbReference type="ARBA" id="ARBA00023136"/>
    </source>
</evidence>
<keyword evidence="12" id="KW-1015">Disulfide bond</keyword>
<dbReference type="GO" id="GO:0015012">
    <property type="term" value="P:heparan sulfate proteoglycan biosynthetic process"/>
    <property type="evidence" value="ECO:0007669"/>
    <property type="project" value="TreeGrafter"/>
</dbReference>
<keyword evidence="7" id="KW-0256">Endoplasmic reticulum</keyword>
<evidence type="ECO:0000256" key="5">
    <source>
        <dbReference type="ARBA" id="ARBA00022692"/>
    </source>
</evidence>
<gene>
    <name evidence="15" type="ORF">GCM10011348_14160</name>
</gene>
<dbReference type="AlphaFoldDB" id="A0A917ZAQ5"/>
<evidence type="ECO:0000256" key="14">
    <source>
        <dbReference type="ARBA" id="ARBA00042865"/>
    </source>
</evidence>
<comment type="caution">
    <text evidence="15">The sequence shown here is derived from an EMBL/GenBank/DDBJ whole genome shotgun (WGS) entry which is preliminary data.</text>
</comment>
<evidence type="ECO:0000256" key="13">
    <source>
        <dbReference type="ARBA" id="ARBA00023180"/>
    </source>
</evidence>
<evidence type="ECO:0000256" key="10">
    <source>
        <dbReference type="ARBA" id="ARBA00023034"/>
    </source>
</evidence>